<protein>
    <submittedName>
        <fullName evidence="3">Aromatic ring-hydroxylating dioxygenase subunit alpha</fullName>
    </submittedName>
</protein>
<keyword evidence="4" id="KW-1185">Reference proteome</keyword>
<evidence type="ECO:0000313" key="3">
    <source>
        <dbReference type="EMBL" id="MFH5256143.1"/>
    </source>
</evidence>
<keyword evidence="3" id="KW-0223">Dioxygenase</keyword>
<evidence type="ECO:0000313" key="4">
    <source>
        <dbReference type="Proteomes" id="UP001609186"/>
    </source>
</evidence>
<gene>
    <name evidence="3" type="ORF">ACGTRS_33450</name>
</gene>
<accession>A0ABW7LHX8</accession>
<feature type="domain" description="Vanillate O-demethylase oxygenase-like C-terminal catalytic" evidence="2">
    <location>
        <begin position="2"/>
        <end position="63"/>
    </location>
</feature>
<dbReference type="SUPFAM" id="SSF55961">
    <property type="entry name" value="Bet v1-like"/>
    <property type="match status" value="1"/>
</dbReference>
<feature type="non-terminal residue" evidence="3">
    <location>
        <position position="1"/>
    </location>
</feature>
<evidence type="ECO:0000256" key="1">
    <source>
        <dbReference type="ARBA" id="ARBA00023002"/>
    </source>
</evidence>
<reference evidence="3 4" key="1">
    <citation type="submission" date="2024-10" db="EMBL/GenBank/DDBJ databases">
        <title>Burkholderia semiarida in Mexico.</title>
        <authorList>
            <person name="Estrada P."/>
        </authorList>
    </citation>
    <scope>NUCLEOTIDE SEQUENCE [LARGE SCALE GENOMIC DNA]</scope>
    <source>
        <strain evidence="3 4">CLM7-1</strain>
    </source>
</reference>
<dbReference type="Pfam" id="PF19112">
    <property type="entry name" value="VanA_C"/>
    <property type="match status" value="1"/>
</dbReference>
<comment type="caution">
    <text evidence="3">The sequence shown here is derived from an EMBL/GenBank/DDBJ whole genome shotgun (WGS) entry which is preliminary data.</text>
</comment>
<dbReference type="EMBL" id="JBIMPM010000136">
    <property type="protein sequence ID" value="MFH5256143.1"/>
    <property type="molecule type" value="Genomic_DNA"/>
</dbReference>
<proteinExistence type="predicted"/>
<dbReference type="Gene3D" id="3.90.380.10">
    <property type="entry name" value="Naphthalene 1,2-dioxygenase Alpha Subunit, Chain A, domain 1"/>
    <property type="match status" value="1"/>
</dbReference>
<sequence>NPGDAEVTDRIREGQHKIFSEDLEMLELQQRNLSAHPDRKLLKLNIDAGSVQSRKVLDKWIAQEQQAAAVAAVAAAAATAVA</sequence>
<dbReference type="GO" id="GO:0051213">
    <property type="term" value="F:dioxygenase activity"/>
    <property type="evidence" value="ECO:0007669"/>
    <property type="project" value="UniProtKB-KW"/>
</dbReference>
<name>A0ABW7LHX8_9BURK</name>
<evidence type="ECO:0000259" key="2">
    <source>
        <dbReference type="Pfam" id="PF19112"/>
    </source>
</evidence>
<organism evidence="3 4">
    <name type="scientific">Burkholderia semiarida</name>
    <dbReference type="NCBI Taxonomy" id="2843303"/>
    <lineage>
        <taxon>Bacteria</taxon>
        <taxon>Pseudomonadati</taxon>
        <taxon>Pseudomonadota</taxon>
        <taxon>Betaproteobacteria</taxon>
        <taxon>Burkholderiales</taxon>
        <taxon>Burkholderiaceae</taxon>
        <taxon>Burkholderia</taxon>
        <taxon>Burkholderia cepacia complex</taxon>
    </lineage>
</organism>
<keyword evidence="1" id="KW-0560">Oxidoreductase</keyword>
<dbReference type="Proteomes" id="UP001609186">
    <property type="component" value="Unassembled WGS sequence"/>
</dbReference>
<dbReference type="InterPro" id="IPR044043">
    <property type="entry name" value="VanA_C_cat"/>
</dbReference>